<dbReference type="InterPro" id="IPR027417">
    <property type="entry name" value="P-loop_NTPase"/>
</dbReference>
<keyword evidence="2" id="KW-0067">ATP-binding</keyword>
<dbReference type="RefSeq" id="WP_085892091.1">
    <property type="nucleotide sequence ID" value="NZ_FWFL01000004.1"/>
</dbReference>
<dbReference type="GO" id="GO:0016887">
    <property type="term" value="F:ATP hydrolysis activity"/>
    <property type="evidence" value="ECO:0007669"/>
    <property type="project" value="InterPro"/>
</dbReference>
<sequence length="230" mass="25448">MIALENVTLLKPGVMTRDPILLEATEVFRMGERVGILATPGSGKSSIARLLAGIEHPDRGTIRREARVSWPIGFAGFLHPELGVAENLSLFARLVGVAPRTVIDFCDDFCSIPNLSRKTMKDLPPTQRAMLGYACALSVPGPAMWIADEVITIGEPRDRERCDEILAERLEQGGLVFLSRNARQLKAYCDRFLVLINQRLVQCDDLEVAQEALELSAHLSAQEQMRSEHA</sequence>
<accession>A0A1Y5SD35</accession>
<dbReference type="SUPFAM" id="SSF52540">
    <property type="entry name" value="P-loop containing nucleoside triphosphate hydrolases"/>
    <property type="match status" value="1"/>
</dbReference>
<dbReference type="PANTHER" id="PTHR46743:SF2">
    <property type="entry name" value="TEICHOIC ACIDS EXPORT ATP-BINDING PROTEIN TAGH"/>
    <property type="match status" value="1"/>
</dbReference>
<proteinExistence type="predicted"/>
<protein>
    <submittedName>
        <fullName evidence="2">Polysialic acid transport ATP-binding protein KpsT</fullName>
    </submittedName>
</protein>
<keyword evidence="2" id="KW-0547">Nucleotide-binding</keyword>
<dbReference type="Gene3D" id="3.40.50.300">
    <property type="entry name" value="P-loop containing nucleotide triphosphate hydrolases"/>
    <property type="match status" value="1"/>
</dbReference>
<dbReference type="Proteomes" id="UP000193827">
    <property type="component" value="Unassembled WGS sequence"/>
</dbReference>
<evidence type="ECO:0000313" key="2">
    <source>
        <dbReference type="EMBL" id="SLN38018.1"/>
    </source>
</evidence>
<reference evidence="2 3" key="1">
    <citation type="submission" date="2017-03" db="EMBL/GenBank/DDBJ databases">
        <authorList>
            <person name="Afonso C.L."/>
            <person name="Miller P.J."/>
            <person name="Scott M.A."/>
            <person name="Spackman E."/>
            <person name="Goraichik I."/>
            <person name="Dimitrov K.M."/>
            <person name="Suarez D.L."/>
            <person name="Swayne D.E."/>
        </authorList>
    </citation>
    <scope>NUCLEOTIDE SEQUENCE [LARGE SCALE GENOMIC DNA]</scope>
    <source>
        <strain evidence="2 3">CECT 8287</strain>
    </source>
</reference>
<organism evidence="2 3">
    <name type="scientific">Roseovarius litorisediminis</name>
    <dbReference type="NCBI Taxonomy" id="1312363"/>
    <lineage>
        <taxon>Bacteria</taxon>
        <taxon>Pseudomonadati</taxon>
        <taxon>Pseudomonadota</taxon>
        <taxon>Alphaproteobacteria</taxon>
        <taxon>Rhodobacterales</taxon>
        <taxon>Roseobacteraceae</taxon>
        <taxon>Roseovarius</taxon>
    </lineage>
</organism>
<evidence type="ECO:0000313" key="3">
    <source>
        <dbReference type="Proteomes" id="UP000193827"/>
    </source>
</evidence>
<dbReference type="GO" id="GO:0005524">
    <property type="term" value="F:ATP binding"/>
    <property type="evidence" value="ECO:0007669"/>
    <property type="project" value="UniProtKB-KW"/>
</dbReference>
<dbReference type="InterPro" id="IPR050683">
    <property type="entry name" value="Bact_Polysacc_Export_ATP-bd"/>
</dbReference>
<dbReference type="AlphaFoldDB" id="A0A1Y5SD35"/>
<dbReference type="PANTHER" id="PTHR46743">
    <property type="entry name" value="TEICHOIC ACIDS EXPORT ATP-BINDING PROTEIN TAGH"/>
    <property type="match status" value="1"/>
</dbReference>
<feature type="domain" description="ABC transporter" evidence="1">
    <location>
        <begin position="28"/>
        <end position="149"/>
    </location>
</feature>
<name>A0A1Y5SD35_9RHOB</name>
<dbReference type="OrthoDB" id="9778870at2"/>
<dbReference type="EMBL" id="FWFL01000004">
    <property type="protein sequence ID" value="SLN38018.1"/>
    <property type="molecule type" value="Genomic_DNA"/>
</dbReference>
<gene>
    <name evidence="2" type="primary">kpsT_2</name>
    <name evidence="2" type="ORF">PEL8287_01850</name>
</gene>
<dbReference type="InterPro" id="IPR003439">
    <property type="entry name" value="ABC_transporter-like_ATP-bd"/>
</dbReference>
<keyword evidence="3" id="KW-1185">Reference proteome</keyword>
<evidence type="ECO:0000259" key="1">
    <source>
        <dbReference type="Pfam" id="PF00005"/>
    </source>
</evidence>
<dbReference type="Pfam" id="PF00005">
    <property type="entry name" value="ABC_tran"/>
    <property type="match status" value="1"/>
</dbReference>